<dbReference type="InterPro" id="IPR007346">
    <property type="entry name" value="Endonuclease-I"/>
</dbReference>
<dbReference type="PANTHER" id="PTHR33607">
    <property type="entry name" value="ENDONUCLEASE-1"/>
    <property type="match status" value="1"/>
</dbReference>
<dbReference type="PANTHER" id="PTHR33607:SF2">
    <property type="entry name" value="ENDONUCLEASE-1"/>
    <property type="match status" value="1"/>
</dbReference>
<dbReference type="GO" id="GO:0004518">
    <property type="term" value="F:nuclease activity"/>
    <property type="evidence" value="ECO:0007669"/>
    <property type="project" value="UniProtKB-KW"/>
</dbReference>
<dbReference type="Proteomes" id="UP000054937">
    <property type="component" value="Unassembled WGS sequence"/>
</dbReference>
<organism evidence="3 4">
    <name type="scientific">Pseudocohnilembus persalinus</name>
    <name type="common">Ciliate</name>
    <dbReference type="NCBI Taxonomy" id="266149"/>
    <lineage>
        <taxon>Eukaryota</taxon>
        <taxon>Sar</taxon>
        <taxon>Alveolata</taxon>
        <taxon>Ciliophora</taxon>
        <taxon>Intramacronucleata</taxon>
        <taxon>Oligohymenophorea</taxon>
        <taxon>Scuticociliatia</taxon>
        <taxon>Philasterida</taxon>
        <taxon>Pseudocohnilembidae</taxon>
        <taxon>Pseudocohnilembus</taxon>
    </lineage>
</organism>
<keyword evidence="2" id="KW-0378">Hydrolase</keyword>
<dbReference type="InterPro" id="IPR044925">
    <property type="entry name" value="His-Me_finger_sf"/>
</dbReference>
<dbReference type="AlphaFoldDB" id="A0A0V0QFR9"/>
<dbReference type="Pfam" id="PF04231">
    <property type="entry name" value="Endonuclease_1"/>
    <property type="match status" value="1"/>
</dbReference>
<comment type="caution">
    <text evidence="3">The sequence shown here is derived from an EMBL/GenBank/DDBJ whole genome shotgun (WGS) entry which is preliminary data.</text>
</comment>
<protein>
    <submittedName>
        <fullName evidence="3">Uncharacterized protein</fullName>
    </submittedName>
</protein>
<sequence>MEKQQEEVQNLKIQRDLKKLQNKDRANQKHLINLQLFKTKTYYNEQQDIKDQQQYYSDFLSQKKHLNYENLNFLVSSTYKHAKRRENIFSLIDRQQDGTLQCLYTKKILEDIQGNKIMKCDEEHCVPQSYQAGTRKGCGKDMHQIFACEKHANGSRGNKPFGKGVFQDTNLNVKYYIQESESGFVYEYSKKMNENVKLNEIQEAQKKIKTFYPKNNVGACARATLYILICYSESMNELKFPKNLIPKIIDLACNEPVTIWEKHRNQILFELQGNRNPFIDFPDWAKKIDFFNGFQNLKEIKTLH</sequence>
<evidence type="ECO:0000256" key="1">
    <source>
        <dbReference type="ARBA" id="ARBA00022722"/>
    </source>
</evidence>
<keyword evidence="1" id="KW-0540">Nuclease</keyword>
<dbReference type="InParanoid" id="A0A0V0QFR9"/>
<dbReference type="EMBL" id="LDAU01000180">
    <property type="protein sequence ID" value="KRX01020.1"/>
    <property type="molecule type" value="Genomic_DNA"/>
</dbReference>
<gene>
    <name evidence="3" type="ORF">PPERSA_09626</name>
</gene>
<dbReference type="GO" id="GO:0016787">
    <property type="term" value="F:hydrolase activity"/>
    <property type="evidence" value="ECO:0007669"/>
    <property type="project" value="UniProtKB-KW"/>
</dbReference>
<reference evidence="3 4" key="1">
    <citation type="journal article" date="2015" name="Sci. Rep.">
        <title>Genome of the facultative scuticociliatosis pathogen Pseudocohnilembus persalinus provides insight into its virulence through horizontal gene transfer.</title>
        <authorList>
            <person name="Xiong J."/>
            <person name="Wang G."/>
            <person name="Cheng J."/>
            <person name="Tian M."/>
            <person name="Pan X."/>
            <person name="Warren A."/>
            <person name="Jiang C."/>
            <person name="Yuan D."/>
            <person name="Miao W."/>
        </authorList>
    </citation>
    <scope>NUCLEOTIDE SEQUENCE [LARGE SCALE GENOMIC DNA]</scope>
    <source>
        <strain evidence="3">36N120E</strain>
    </source>
</reference>
<evidence type="ECO:0000256" key="2">
    <source>
        <dbReference type="ARBA" id="ARBA00022801"/>
    </source>
</evidence>
<dbReference type="SUPFAM" id="SSF54060">
    <property type="entry name" value="His-Me finger endonucleases"/>
    <property type="match status" value="1"/>
</dbReference>
<evidence type="ECO:0000313" key="3">
    <source>
        <dbReference type="EMBL" id="KRX01020.1"/>
    </source>
</evidence>
<evidence type="ECO:0000313" key="4">
    <source>
        <dbReference type="Proteomes" id="UP000054937"/>
    </source>
</evidence>
<accession>A0A0V0QFR9</accession>
<name>A0A0V0QFR9_PSEPJ</name>
<proteinExistence type="predicted"/>
<dbReference type="OrthoDB" id="423935at2759"/>
<keyword evidence="4" id="KW-1185">Reference proteome</keyword>